<dbReference type="InterPro" id="IPR036390">
    <property type="entry name" value="WH_DNA-bd_sf"/>
</dbReference>
<evidence type="ECO:0000256" key="1">
    <source>
        <dbReference type="SAM" id="MobiDB-lite"/>
    </source>
</evidence>
<dbReference type="InterPro" id="IPR055766">
    <property type="entry name" value="DUF7342"/>
</dbReference>
<protein>
    <recommendedName>
        <fullName evidence="4">Sugar-specific transcriptional regulator TrmB</fullName>
    </recommendedName>
</protein>
<dbReference type="SUPFAM" id="SSF46785">
    <property type="entry name" value="Winged helix' DNA-binding domain"/>
    <property type="match status" value="1"/>
</dbReference>
<feature type="region of interest" description="Disordered" evidence="1">
    <location>
        <begin position="1"/>
        <end position="27"/>
    </location>
</feature>
<dbReference type="eggNOG" id="arCOG02776">
    <property type="taxonomic scope" value="Archaea"/>
</dbReference>
<dbReference type="InterPro" id="IPR036388">
    <property type="entry name" value="WH-like_DNA-bd_sf"/>
</dbReference>
<dbReference type="InParanoid" id="M0D2Q4"/>
<sequence>MDDRVEIDMAEFDPVPDSEETDPGRRHWRETTDTFGRVYDTVLGITELTSYTEIANVADCSPNAAKKHLDRLAEMGIARADRESRPARYERNDSYLEWQEASRIADELSVEEIIDRVQRLEVRREEFEERFETSDPSSVSVFEQEDHDAIHERMAAVSEWQAIGRDIRLYELARQMAENDGHILPA</sequence>
<keyword evidence="3" id="KW-1185">Reference proteome</keyword>
<dbReference type="Pfam" id="PF24033">
    <property type="entry name" value="DUF7342"/>
    <property type="match status" value="1"/>
</dbReference>
<reference evidence="2 3" key="1">
    <citation type="journal article" date="2014" name="PLoS Genet.">
        <title>Phylogenetically driven sequencing of extremely halophilic archaea reveals strategies for static and dynamic osmo-response.</title>
        <authorList>
            <person name="Becker E.A."/>
            <person name="Seitzer P.M."/>
            <person name="Tritt A."/>
            <person name="Larsen D."/>
            <person name="Krusor M."/>
            <person name="Yao A.I."/>
            <person name="Wu D."/>
            <person name="Madern D."/>
            <person name="Eisen J.A."/>
            <person name="Darling A.E."/>
            <person name="Facciotti M.T."/>
        </authorList>
    </citation>
    <scope>NUCLEOTIDE SEQUENCE [LARGE SCALE GENOMIC DNA]</scope>
    <source>
        <strain evidence="2 3">JCM 14848</strain>
    </source>
</reference>
<evidence type="ECO:0008006" key="4">
    <source>
        <dbReference type="Google" id="ProtNLM"/>
    </source>
</evidence>
<comment type="caution">
    <text evidence="2">The sequence shown here is derived from an EMBL/GenBank/DDBJ whole genome shotgun (WGS) entry which is preliminary data.</text>
</comment>
<gene>
    <name evidence="2" type="ORF">C474_13619</name>
</gene>
<accession>M0D2Q4</accession>
<organism evidence="2 3">
    <name type="scientific">Halogeometricum pallidum JCM 14848</name>
    <dbReference type="NCBI Taxonomy" id="1227487"/>
    <lineage>
        <taxon>Archaea</taxon>
        <taxon>Methanobacteriati</taxon>
        <taxon>Methanobacteriota</taxon>
        <taxon>Stenosarchaea group</taxon>
        <taxon>Halobacteria</taxon>
        <taxon>Halobacteriales</taxon>
        <taxon>Haloferacaceae</taxon>
        <taxon>Halogeometricum</taxon>
    </lineage>
</organism>
<feature type="compositionally biased region" description="Acidic residues" evidence="1">
    <location>
        <begin position="8"/>
        <end position="21"/>
    </location>
</feature>
<evidence type="ECO:0000313" key="3">
    <source>
        <dbReference type="Proteomes" id="UP000011513"/>
    </source>
</evidence>
<dbReference type="PATRIC" id="fig|1227487.5.peg.2731"/>
<dbReference type="Proteomes" id="UP000011513">
    <property type="component" value="Unassembled WGS sequence"/>
</dbReference>
<dbReference type="EMBL" id="AOIV01000034">
    <property type="protein sequence ID" value="ELZ29113.1"/>
    <property type="molecule type" value="Genomic_DNA"/>
</dbReference>
<proteinExistence type="predicted"/>
<dbReference type="AlphaFoldDB" id="M0D2Q4"/>
<evidence type="ECO:0000313" key="2">
    <source>
        <dbReference type="EMBL" id="ELZ29113.1"/>
    </source>
</evidence>
<dbReference type="Gene3D" id="1.10.10.10">
    <property type="entry name" value="Winged helix-like DNA-binding domain superfamily/Winged helix DNA-binding domain"/>
    <property type="match status" value="1"/>
</dbReference>
<name>M0D2Q4_HALPD</name>